<dbReference type="PANTHER" id="PTHR43255:SF2">
    <property type="entry name" value="HETERODISULFIDE REDUCTASE RELATED PROTEIN"/>
    <property type="match status" value="1"/>
</dbReference>
<organism evidence="2">
    <name type="scientific">marine sediment metagenome</name>
    <dbReference type="NCBI Taxonomy" id="412755"/>
    <lineage>
        <taxon>unclassified sequences</taxon>
        <taxon>metagenomes</taxon>
        <taxon>ecological metagenomes</taxon>
    </lineage>
</organism>
<name>X1KGR2_9ZZZZ</name>
<dbReference type="InterPro" id="IPR004017">
    <property type="entry name" value="Cys_rich_dom"/>
</dbReference>
<dbReference type="PANTHER" id="PTHR43255">
    <property type="entry name" value="IRON-SULFUR-BINDING OXIDOREDUCTASE FADF-RELATED-RELATED"/>
    <property type="match status" value="1"/>
</dbReference>
<feature type="domain" description="Cysteine-rich" evidence="1">
    <location>
        <begin position="65"/>
        <end position="151"/>
    </location>
</feature>
<accession>X1KGR2</accession>
<protein>
    <recommendedName>
        <fullName evidence="1">Cysteine-rich domain-containing protein</fullName>
    </recommendedName>
</protein>
<dbReference type="GO" id="GO:0016491">
    <property type="term" value="F:oxidoreductase activity"/>
    <property type="evidence" value="ECO:0007669"/>
    <property type="project" value="UniProtKB-ARBA"/>
</dbReference>
<sequence length="179" mass="19703">MPTSALKYLPLRNSLIVLISAEAFQQVYPKFIGDFNFDAVPYVSTVAEALKKLGTKLSLPEPLTVTLHDPCHLARSLKVTEAPREVLQTINNLELREVALNRELTGCCGAPCETIFPELSELIAAKRIEELEATGAEAVITLCPYCYANLKRSLDATGKKLRVIDLIEIIYQALEASNA</sequence>
<evidence type="ECO:0000313" key="2">
    <source>
        <dbReference type="EMBL" id="GAH89339.1"/>
    </source>
</evidence>
<dbReference type="EMBL" id="BARU01037664">
    <property type="protein sequence ID" value="GAH89339.1"/>
    <property type="molecule type" value="Genomic_DNA"/>
</dbReference>
<dbReference type="InterPro" id="IPR051460">
    <property type="entry name" value="HdrC_iron-sulfur_subunit"/>
</dbReference>
<dbReference type="GO" id="GO:0005886">
    <property type="term" value="C:plasma membrane"/>
    <property type="evidence" value="ECO:0007669"/>
    <property type="project" value="TreeGrafter"/>
</dbReference>
<dbReference type="AlphaFoldDB" id="X1KGR2"/>
<comment type="caution">
    <text evidence="2">The sequence shown here is derived from an EMBL/GenBank/DDBJ whole genome shotgun (WGS) entry which is preliminary data.</text>
</comment>
<dbReference type="Pfam" id="PF02754">
    <property type="entry name" value="CCG"/>
    <property type="match status" value="1"/>
</dbReference>
<proteinExistence type="predicted"/>
<evidence type="ECO:0000259" key="1">
    <source>
        <dbReference type="Pfam" id="PF02754"/>
    </source>
</evidence>
<gene>
    <name evidence="2" type="ORF">S03H2_58643</name>
</gene>
<reference evidence="2" key="1">
    <citation type="journal article" date="2014" name="Front. Microbiol.">
        <title>High frequency of phylogenetically diverse reductive dehalogenase-homologous genes in deep subseafloor sedimentary metagenomes.</title>
        <authorList>
            <person name="Kawai M."/>
            <person name="Futagami T."/>
            <person name="Toyoda A."/>
            <person name="Takaki Y."/>
            <person name="Nishi S."/>
            <person name="Hori S."/>
            <person name="Arai W."/>
            <person name="Tsubouchi T."/>
            <person name="Morono Y."/>
            <person name="Uchiyama I."/>
            <person name="Ito T."/>
            <person name="Fujiyama A."/>
            <person name="Inagaki F."/>
            <person name="Takami H."/>
        </authorList>
    </citation>
    <scope>NUCLEOTIDE SEQUENCE</scope>
    <source>
        <strain evidence="2">Expedition CK06-06</strain>
    </source>
</reference>